<proteinExistence type="inferred from homology"/>
<gene>
    <name evidence="8" type="ORF">CWS31_007505</name>
</gene>
<dbReference type="SUPFAM" id="SSF64167">
    <property type="entry name" value="SurE-like"/>
    <property type="match status" value="1"/>
</dbReference>
<keyword evidence="5" id="KW-0378">Hydrolase</keyword>
<accession>A0ABY3MY49</accession>
<evidence type="ECO:0000256" key="6">
    <source>
        <dbReference type="SAM" id="SignalP"/>
    </source>
</evidence>
<evidence type="ECO:0000256" key="4">
    <source>
        <dbReference type="ARBA" id="ARBA00022723"/>
    </source>
</evidence>
<keyword evidence="6" id="KW-0732">Signal</keyword>
<protein>
    <recommendedName>
        <fullName evidence="3">5'-nucleotidase</fullName>
        <ecNumber evidence="3">3.1.3.5</ecNumber>
    </recommendedName>
</protein>
<evidence type="ECO:0000313" key="9">
    <source>
        <dbReference type="Proteomes" id="UP000815846"/>
    </source>
</evidence>
<comment type="similarity">
    <text evidence="2">Belongs to the SurE nucleotidase family.</text>
</comment>
<evidence type="ECO:0000256" key="1">
    <source>
        <dbReference type="ARBA" id="ARBA00000815"/>
    </source>
</evidence>
<dbReference type="Pfam" id="PF01975">
    <property type="entry name" value="SurE"/>
    <property type="match status" value="1"/>
</dbReference>
<evidence type="ECO:0000313" key="8">
    <source>
        <dbReference type="EMBL" id="TYK66104.1"/>
    </source>
</evidence>
<dbReference type="InterPro" id="IPR002828">
    <property type="entry name" value="SurE-like_Pase/nucleotidase"/>
</dbReference>
<feature type="chain" id="PRO_5046839552" description="5'-nucleotidase" evidence="6">
    <location>
        <begin position="23"/>
        <end position="331"/>
    </location>
</feature>
<reference evidence="8 9" key="1">
    <citation type="submission" date="2019-08" db="EMBL/GenBank/DDBJ databases">
        <title>Microbe sample from Colwellia echini.</title>
        <authorList>
            <person name="Christiansen L."/>
            <person name="Pathiraja D."/>
            <person name="Schultz-Johansen M."/>
            <person name="Choi I.-G."/>
            <person name="Stougaard P."/>
        </authorList>
    </citation>
    <scope>NUCLEOTIDE SEQUENCE [LARGE SCALE GENOMIC DNA]</scope>
    <source>
        <strain evidence="8 9">A3</strain>
    </source>
</reference>
<dbReference type="EMBL" id="PJAI02000006">
    <property type="protein sequence ID" value="TYK66104.1"/>
    <property type="molecule type" value="Genomic_DNA"/>
</dbReference>
<evidence type="ECO:0000256" key="3">
    <source>
        <dbReference type="ARBA" id="ARBA00012643"/>
    </source>
</evidence>
<dbReference type="InterPro" id="IPR030048">
    <property type="entry name" value="SurE"/>
</dbReference>
<comment type="caution">
    <text evidence="8">The sequence shown here is derived from an EMBL/GenBank/DDBJ whole genome shotgun (WGS) entry which is preliminary data.</text>
</comment>
<evidence type="ECO:0000259" key="7">
    <source>
        <dbReference type="Pfam" id="PF01975"/>
    </source>
</evidence>
<evidence type="ECO:0000256" key="5">
    <source>
        <dbReference type="ARBA" id="ARBA00022801"/>
    </source>
</evidence>
<feature type="signal peptide" evidence="6">
    <location>
        <begin position="1"/>
        <end position="22"/>
    </location>
</feature>
<dbReference type="InterPro" id="IPR036523">
    <property type="entry name" value="SurE-like_sf"/>
</dbReference>
<name>A0ABY3MY49_9GAMM</name>
<evidence type="ECO:0000256" key="2">
    <source>
        <dbReference type="ARBA" id="ARBA00011062"/>
    </source>
</evidence>
<feature type="domain" description="Survival protein SurE-like phosphatase/nucleotidase" evidence="7">
    <location>
        <begin position="25"/>
        <end position="226"/>
    </location>
</feature>
<dbReference type="RefSeq" id="WP_101345522.1">
    <property type="nucleotide sequence ID" value="NZ_PJAI02000006.1"/>
</dbReference>
<comment type="catalytic activity">
    <reaction evidence="1">
        <text>a ribonucleoside 5'-phosphate + H2O = a ribonucleoside + phosphate</text>
        <dbReference type="Rhea" id="RHEA:12484"/>
        <dbReference type="ChEBI" id="CHEBI:15377"/>
        <dbReference type="ChEBI" id="CHEBI:18254"/>
        <dbReference type="ChEBI" id="CHEBI:43474"/>
        <dbReference type="ChEBI" id="CHEBI:58043"/>
        <dbReference type="EC" id="3.1.3.5"/>
    </reaction>
</comment>
<dbReference type="Proteomes" id="UP000815846">
    <property type="component" value="Unassembled WGS sequence"/>
</dbReference>
<dbReference type="PANTHER" id="PTHR30457">
    <property type="entry name" value="5'-NUCLEOTIDASE SURE"/>
    <property type="match status" value="1"/>
</dbReference>
<keyword evidence="9" id="KW-1185">Reference proteome</keyword>
<dbReference type="PANTHER" id="PTHR30457:SF0">
    <property type="entry name" value="PHOSPHATASE, PUTATIVE (AFU_ORTHOLOGUE AFUA_4G01070)-RELATED"/>
    <property type="match status" value="1"/>
</dbReference>
<keyword evidence="4" id="KW-0479">Metal-binding</keyword>
<sequence length="331" mass="34422">MKIKTLLGSSLIGLCLSQPASALNIVLTNDDGWDTHNIKTLFTQLKSGGHDVVMAAPCIGQSGKGGAVEFLKAVNIDRSQIADNKACIGETDETLAYEDFSNGTPVMAALYGIDVLAQEKWSAAPDLLISGPNEGNNLGYLTNNSGTLGAANVAIARGIPAIAVSAHMDDENTEAMAKVVVDIVAELIANQKEGQALLPAFTGLNVNTPADSANHQGYVFSRVGWNSGNVDVQFVDDMSQDQTVMGYVAQGILAAGYAPDMATAMQIAQSQYAGKGGVSIADGGLVNDNNANSEGVLLEQGYVTISTIEANVQATSAKTALMELKLNGLIK</sequence>
<dbReference type="Gene3D" id="3.40.1210.10">
    <property type="entry name" value="Survival protein SurE-like phosphatase/nucleotidase"/>
    <property type="match status" value="1"/>
</dbReference>
<organism evidence="8 9">
    <name type="scientific">Colwellia echini</name>
    <dbReference type="NCBI Taxonomy" id="1982103"/>
    <lineage>
        <taxon>Bacteria</taxon>
        <taxon>Pseudomonadati</taxon>
        <taxon>Pseudomonadota</taxon>
        <taxon>Gammaproteobacteria</taxon>
        <taxon>Alteromonadales</taxon>
        <taxon>Colwelliaceae</taxon>
        <taxon>Colwellia</taxon>
    </lineage>
</organism>
<dbReference type="EC" id="3.1.3.5" evidence="3"/>